<dbReference type="EMBL" id="KZ303864">
    <property type="protein sequence ID" value="PHZ08552.1"/>
    <property type="molecule type" value="Genomic_DNA"/>
</dbReference>
<evidence type="ECO:0000313" key="2">
    <source>
        <dbReference type="Proteomes" id="UP000242254"/>
    </source>
</evidence>
<keyword evidence="2" id="KW-1185">Reference proteome</keyword>
<dbReference type="AlphaFoldDB" id="A0A2G4SIH8"/>
<name>A0A2G4SIH8_RHIZD</name>
<sequence>MLPPEFKSFKLVEHHEGSRNYFHEHEADQWAFCHYFNQTQNSLNKFKKYNAILNAYQKDLDWLINQRSPGSSTLKAEAALSKTIRCVNNKNTVNMIDNNNNIGNIQLGDTYSASESSSMNTKRKTIDDSEEIAKMKKPYQKMAQRLI</sequence>
<gene>
    <name evidence="1" type="ORF">RHIMIDRAFT_241565</name>
</gene>
<dbReference type="Proteomes" id="UP000242254">
    <property type="component" value="Unassembled WGS sequence"/>
</dbReference>
<protein>
    <submittedName>
        <fullName evidence="1">Uncharacterized protein</fullName>
    </submittedName>
</protein>
<reference evidence="1 2" key="1">
    <citation type="journal article" date="2016" name="Proc. Natl. Acad. Sci. U.S.A.">
        <title>Lipid metabolic changes in an early divergent fungus govern the establishment of a mutualistic symbiosis with endobacteria.</title>
        <authorList>
            <person name="Lastovetsky O.A."/>
            <person name="Gaspar M.L."/>
            <person name="Mondo S.J."/>
            <person name="LaButti K.M."/>
            <person name="Sandor L."/>
            <person name="Grigoriev I.V."/>
            <person name="Henry S.A."/>
            <person name="Pawlowska T.E."/>
        </authorList>
    </citation>
    <scope>NUCLEOTIDE SEQUENCE [LARGE SCALE GENOMIC DNA]</scope>
    <source>
        <strain evidence="1 2">ATCC 52813</strain>
    </source>
</reference>
<dbReference type="GeneID" id="35440599"/>
<dbReference type="RefSeq" id="XP_023462260.1">
    <property type="nucleotide sequence ID" value="XM_023609609.1"/>
</dbReference>
<evidence type="ECO:0000313" key="1">
    <source>
        <dbReference type="EMBL" id="PHZ08552.1"/>
    </source>
</evidence>
<accession>A0A2G4SIH8</accession>
<organism evidence="1 2">
    <name type="scientific">Rhizopus microsporus ATCC 52813</name>
    <dbReference type="NCBI Taxonomy" id="1340429"/>
    <lineage>
        <taxon>Eukaryota</taxon>
        <taxon>Fungi</taxon>
        <taxon>Fungi incertae sedis</taxon>
        <taxon>Mucoromycota</taxon>
        <taxon>Mucoromycotina</taxon>
        <taxon>Mucoromycetes</taxon>
        <taxon>Mucorales</taxon>
        <taxon>Mucorineae</taxon>
        <taxon>Rhizopodaceae</taxon>
        <taxon>Rhizopus</taxon>
    </lineage>
</organism>
<proteinExistence type="predicted"/>